<reference evidence="1 2" key="1">
    <citation type="submission" date="2017-04" db="EMBL/GenBank/DDBJ databases">
        <authorList>
            <person name="Afonso C.L."/>
            <person name="Miller P.J."/>
            <person name="Scott M.A."/>
            <person name="Spackman E."/>
            <person name="Goraichik I."/>
            <person name="Dimitrov K.M."/>
            <person name="Suarez D.L."/>
            <person name="Swayne D.E."/>
        </authorList>
    </citation>
    <scope>NUCLEOTIDE SEQUENCE [LARGE SCALE GENOMIC DNA]</scope>
    <source>
        <strain evidence="1 2">A2P</strain>
    </source>
</reference>
<dbReference type="OrthoDB" id="7306834at2"/>
<gene>
    <name evidence="1" type="ORF">SAMN02982917_6311</name>
</gene>
<proteinExistence type="predicted"/>
<evidence type="ECO:0000313" key="1">
    <source>
        <dbReference type="EMBL" id="SMF87534.1"/>
    </source>
</evidence>
<sequence length="93" mass="10152">MNTDLDVLVFATRLVDELGETAIRMSRVRLVELTAANHTRAAAFWREVMRTSERLLSEQSGRRVATGLSSPAIAAAQPAGAQHHVAHVPRPIP</sequence>
<dbReference type="RefSeq" id="WP_085091140.1">
    <property type="nucleotide sequence ID" value="NZ_FXAK01000008.1"/>
</dbReference>
<dbReference type="AlphaFoldDB" id="A0A1X7HJ51"/>
<protein>
    <submittedName>
        <fullName evidence="1">Uncharacterized protein</fullName>
    </submittedName>
</protein>
<evidence type="ECO:0000313" key="2">
    <source>
        <dbReference type="Proteomes" id="UP000192936"/>
    </source>
</evidence>
<accession>A0A1X7HJ51</accession>
<dbReference type="Proteomes" id="UP000192936">
    <property type="component" value="Unassembled WGS sequence"/>
</dbReference>
<organism evidence="1 2">
    <name type="scientific">Azospirillum oryzae</name>
    <dbReference type="NCBI Taxonomy" id="286727"/>
    <lineage>
        <taxon>Bacteria</taxon>
        <taxon>Pseudomonadati</taxon>
        <taxon>Pseudomonadota</taxon>
        <taxon>Alphaproteobacteria</taxon>
        <taxon>Rhodospirillales</taxon>
        <taxon>Azospirillaceae</taxon>
        <taxon>Azospirillum</taxon>
    </lineage>
</organism>
<name>A0A1X7HJ51_9PROT</name>
<dbReference type="EMBL" id="FXAK01000008">
    <property type="protein sequence ID" value="SMF87534.1"/>
    <property type="molecule type" value="Genomic_DNA"/>
</dbReference>